<organism evidence="1">
    <name type="scientific">Pseudothermotoga hypogea</name>
    <dbReference type="NCBI Taxonomy" id="57487"/>
    <lineage>
        <taxon>Bacteria</taxon>
        <taxon>Thermotogati</taxon>
        <taxon>Thermotogota</taxon>
        <taxon>Thermotogae</taxon>
        <taxon>Thermotogales</taxon>
        <taxon>Thermotogaceae</taxon>
        <taxon>Pseudothermotoga</taxon>
    </lineage>
</organism>
<accession>A0A832MND2</accession>
<dbReference type="Pfam" id="PF08282">
    <property type="entry name" value="Hydrolase_3"/>
    <property type="match status" value="1"/>
</dbReference>
<dbReference type="GO" id="GO:0000287">
    <property type="term" value="F:magnesium ion binding"/>
    <property type="evidence" value="ECO:0007669"/>
    <property type="project" value="TreeGrafter"/>
</dbReference>
<comment type="caution">
    <text evidence="1">The sequence shown here is derived from an EMBL/GenBank/DDBJ whole genome shotgun (WGS) entry which is preliminary data.</text>
</comment>
<sequence length="282" mass="31910">MFLIKLVCIDLDGTLLDSEKRVSQHNIEAIRRVVELGVHVTIFTGRSFGSAAHYVRELGIKIPVVFQNGALIIDPVSMKIFRNIELESGLARHFVEKARENSVYPVVYESFFFERDMLVEGPYVGAFERYFQLNSHRIRMVEDLSKELSQRKSVVEVALVGKIENVNRVIEEASAKLKNGYTVVENQKRDTEAFVEIFGPGVGKERALEFFLEMYAVTPEEVMYVGDNLNDASIMRMVGTSVAMMNAPDEIKRIATHVTDSNDESGVAKALEKLVLQERVEE</sequence>
<dbReference type="AlphaFoldDB" id="A0A832MND2"/>
<dbReference type="InterPro" id="IPR023214">
    <property type="entry name" value="HAD_sf"/>
</dbReference>
<dbReference type="NCBIfam" id="TIGR00099">
    <property type="entry name" value="Cof-subfamily"/>
    <property type="match status" value="1"/>
</dbReference>
<protein>
    <submittedName>
        <fullName evidence="1">HAD family phosphatase</fullName>
    </submittedName>
</protein>
<dbReference type="Gene3D" id="3.30.1240.10">
    <property type="match status" value="1"/>
</dbReference>
<gene>
    <name evidence="1" type="ORF">ENW55_09015</name>
</gene>
<dbReference type="InterPro" id="IPR000150">
    <property type="entry name" value="Cof"/>
</dbReference>
<dbReference type="InterPro" id="IPR036412">
    <property type="entry name" value="HAD-like_sf"/>
</dbReference>
<dbReference type="SFLD" id="SFLDG01140">
    <property type="entry name" value="C2.B:_Phosphomannomutase_and_P"/>
    <property type="match status" value="1"/>
</dbReference>
<evidence type="ECO:0000313" key="1">
    <source>
        <dbReference type="EMBL" id="HGZ80109.1"/>
    </source>
</evidence>
<dbReference type="Gene3D" id="3.40.50.1000">
    <property type="entry name" value="HAD superfamily/HAD-like"/>
    <property type="match status" value="1"/>
</dbReference>
<dbReference type="SFLD" id="SFLDS00003">
    <property type="entry name" value="Haloacid_Dehalogenase"/>
    <property type="match status" value="1"/>
</dbReference>
<dbReference type="SUPFAM" id="SSF56784">
    <property type="entry name" value="HAD-like"/>
    <property type="match status" value="1"/>
</dbReference>
<dbReference type="NCBIfam" id="TIGR01484">
    <property type="entry name" value="HAD-SF-IIB"/>
    <property type="match status" value="1"/>
</dbReference>
<dbReference type="CDD" id="cd07516">
    <property type="entry name" value="HAD_Pase"/>
    <property type="match status" value="1"/>
</dbReference>
<dbReference type="InterPro" id="IPR006379">
    <property type="entry name" value="HAD-SF_hydro_IIB"/>
</dbReference>
<proteinExistence type="predicted"/>
<dbReference type="PROSITE" id="PS01229">
    <property type="entry name" value="COF_2"/>
    <property type="match status" value="1"/>
</dbReference>
<dbReference type="PANTHER" id="PTHR10000">
    <property type="entry name" value="PHOSPHOSERINE PHOSPHATASE"/>
    <property type="match status" value="1"/>
</dbReference>
<dbReference type="GO" id="GO:0005829">
    <property type="term" value="C:cytosol"/>
    <property type="evidence" value="ECO:0007669"/>
    <property type="project" value="TreeGrafter"/>
</dbReference>
<dbReference type="PANTHER" id="PTHR10000:SF8">
    <property type="entry name" value="HAD SUPERFAMILY HYDROLASE-LIKE, TYPE 3"/>
    <property type="match status" value="1"/>
</dbReference>
<reference evidence="1" key="1">
    <citation type="journal article" date="2020" name="mSystems">
        <title>Genome- and Community-Level Interaction Insights into Carbon Utilization and Element Cycling Functions of Hydrothermarchaeota in Hydrothermal Sediment.</title>
        <authorList>
            <person name="Zhou Z."/>
            <person name="Liu Y."/>
            <person name="Xu W."/>
            <person name="Pan J."/>
            <person name="Luo Z.H."/>
            <person name="Li M."/>
        </authorList>
    </citation>
    <scope>NUCLEOTIDE SEQUENCE [LARGE SCALE GENOMIC DNA]</scope>
    <source>
        <strain evidence="1">SpSt-86</strain>
    </source>
</reference>
<dbReference type="GO" id="GO:0016791">
    <property type="term" value="F:phosphatase activity"/>
    <property type="evidence" value="ECO:0007669"/>
    <property type="project" value="TreeGrafter"/>
</dbReference>
<dbReference type="SFLD" id="SFLDG01144">
    <property type="entry name" value="C2.B.4:_PGP_Like"/>
    <property type="match status" value="1"/>
</dbReference>
<name>A0A832MND2_9THEM</name>
<dbReference type="EMBL" id="DTKQ01000054">
    <property type="protein sequence ID" value="HGZ80109.1"/>
    <property type="molecule type" value="Genomic_DNA"/>
</dbReference>